<feature type="domain" description="Reverse transcriptase Ty1/copia-type" evidence="3">
    <location>
        <begin position="329"/>
        <end position="433"/>
    </location>
</feature>
<dbReference type="EMBL" id="BKCJ010000316">
    <property type="protein sequence ID" value="GEU32066.1"/>
    <property type="molecule type" value="Genomic_DNA"/>
</dbReference>
<feature type="domain" description="Reverse transcriptase Ty1/copia-type" evidence="3">
    <location>
        <begin position="441"/>
        <end position="505"/>
    </location>
</feature>
<dbReference type="PANTHER" id="PTHR11439">
    <property type="entry name" value="GAG-POL-RELATED RETROTRANSPOSON"/>
    <property type="match status" value="1"/>
</dbReference>
<proteinExistence type="predicted"/>
<keyword evidence="1" id="KW-0645">Protease</keyword>
<protein>
    <submittedName>
        <fullName evidence="5">Copia protein</fullName>
    </submittedName>
</protein>
<dbReference type="InterPro" id="IPR013103">
    <property type="entry name" value="RVT_2"/>
</dbReference>
<gene>
    <name evidence="5" type="ORF">Tci_004044</name>
</gene>
<reference evidence="5" key="1">
    <citation type="journal article" date="2019" name="Sci. Rep.">
        <title>Draft genome of Tanacetum cinerariifolium, the natural source of mosquito coil.</title>
        <authorList>
            <person name="Yamashiro T."/>
            <person name="Shiraishi A."/>
            <person name="Satake H."/>
            <person name="Nakayama K."/>
        </authorList>
    </citation>
    <scope>NUCLEOTIDE SEQUENCE</scope>
</reference>
<dbReference type="AlphaFoldDB" id="A0A6L2J5C0"/>
<dbReference type="CDD" id="cd09272">
    <property type="entry name" value="RNase_HI_RT_Ty1"/>
    <property type="match status" value="1"/>
</dbReference>
<evidence type="ECO:0000256" key="2">
    <source>
        <dbReference type="SAM" id="MobiDB-lite"/>
    </source>
</evidence>
<keyword evidence="1" id="KW-0378">Hydrolase</keyword>
<evidence type="ECO:0000259" key="3">
    <source>
        <dbReference type="Pfam" id="PF07727"/>
    </source>
</evidence>
<dbReference type="Pfam" id="PF07727">
    <property type="entry name" value="RVT_2"/>
    <property type="match status" value="2"/>
</dbReference>
<dbReference type="Pfam" id="PF22936">
    <property type="entry name" value="Pol_BBD"/>
    <property type="match status" value="1"/>
</dbReference>
<evidence type="ECO:0000259" key="4">
    <source>
        <dbReference type="Pfam" id="PF22936"/>
    </source>
</evidence>
<dbReference type="SUPFAM" id="SSF56672">
    <property type="entry name" value="DNA/RNA polymerases"/>
    <property type="match status" value="1"/>
</dbReference>
<name>A0A6L2J5C0_TANCI</name>
<dbReference type="GO" id="GO:0004190">
    <property type="term" value="F:aspartic-type endopeptidase activity"/>
    <property type="evidence" value="ECO:0007669"/>
    <property type="project" value="UniProtKB-KW"/>
</dbReference>
<dbReference type="InterPro" id="IPR043502">
    <property type="entry name" value="DNA/RNA_pol_sf"/>
</dbReference>
<comment type="caution">
    <text evidence="5">The sequence shown here is derived from an EMBL/GenBank/DDBJ whole genome shotgun (WGS) entry which is preliminary data.</text>
</comment>
<feature type="domain" description="Retrovirus-related Pol polyprotein from transposon TNT 1-94-like beta-barrel" evidence="4">
    <location>
        <begin position="202"/>
        <end position="244"/>
    </location>
</feature>
<organism evidence="5">
    <name type="scientific">Tanacetum cinerariifolium</name>
    <name type="common">Dalmatian daisy</name>
    <name type="synonym">Chrysanthemum cinerariifolium</name>
    <dbReference type="NCBI Taxonomy" id="118510"/>
    <lineage>
        <taxon>Eukaryota</taxon>
        <taxon>Viridiplantae</taxon>
        <taxon>Streptophyta</taxon>
        <taxon>Embryophyta</taxon>
        <taxon>Tracheophyta</taxon>
        <taxon>Spermatophyta</taxon>
        <taxon>Magnoliopsida</taxon>
        <taxon>eudicotyledons</taxon>
        <taxon>Gunneridae</taxon>
        <taxon>Pentapetalae</taxon>
        <taxon>asterids</taxon>
        <taxon>campanulids</taxon>
        <taxon>Asterales</taxon>
        <taxon>Asteraceae</taxon>
        <taxon>Asteroideae</taxon>
        <taxon>Anthemideae</taxon>
        <taxon>Anthemidinae</taxon>
        <taxon>Tanacetum</taxon>
    </lineage>
</organism>
<sequence length="639" mass="73323">MNVIFKDESIDSAFSRFNTTITSLKALDECYYSKNYVKKFLRALHPKWRENVTTIEESKDLTSLSLYELIGNLKVHEMIIKKDSKIVKKVERKSIALKAKNKSSDEECLTSGSEDKEYAMAVRDFEKFFKRRGRFVRQPQNDKKTFQRSRDDKNDKNQRAFVGGSWSDSGEVDDEKVKDEMCLVAHASSEICLGVDLEPDEWIKDSGCSKHITGNRKLFSTYKAYNVGNVIFGSNLRANIIGKGYSQNSKAYIVLNKHTKKVKESLNVTFDETLPPSKTSLLVDDDLDEEEAIKVIEKKNLKVDIVDETLEIDKMEEGKKSIMGIRNKLDENSIVSRNKARLVAQGYNQQEGIDYDETYALVARLKSTIILLAYACALDFELFQMDVKSAFLNGFINEEVYVALPLRFIDFEKPNHVYKLKKALYGLKQAPKACIFGSTCQDMCDEFSKIMHDEFKMSMIVELNFFLGLQIKQMKDGIFFNQSKYIQEMLKNFGLEDSKPMKTPMSFDTKLTKDEECESKQTGLAISTTEAKYVSAKKACQQALWMKQALIDYDVRLYDVPIMLDNKGPIDLSKNLVQHSRTKHIEVRHHFLRDNVQKGHISIEKVLSVDNITDILTKPLKRESFDCLRLGLGIIEHIP</sequence>
<accession>A0A6L2J5C0</accession>
<evidence type="ECO:0000313" key="5">
    <source>
        <dbReference type="EMBL" id="GEU32066.1"/>
    </source>
</evidence>
<keyword evidence="1" id="KW-0064">Aspartyl protease</keyword>
<evidence type="ECO:0000256" key="1">
    <source>
        <dbReference type="ARBA" id="ARBA00022750"/>
    </source>
</evidence>
<feature type="region of interest" description="Disordered" evidence="2">
    <location>
        <begin position="140"/>
        <end position="172"/>
    </location>
</feature>
<dbReference type="InterPro" id="IPR054722">
    <property type="entry name" value="PolX-like_BBD"/>
</dbReference>
<dbReference type="PANTHER" id="PTHR11439:SF442">
    <property type="entry name" value="CYSTEINE-RICH RLK (RECEPTOR-LIKE PROTEIN KINASE) 8"/>
    <property type="match status" value="1"/>
</dbReference>
<feature type="compositionally biased region" description="Basic and acidic residues" evidence="2">
    <location>
        <begin position="140"/>
        <end position="158"/>
    </location>
</feature>